<organism evidence="2 3">
    <name type="scientific">Kitasatospora kifunensis</name>
    <name type="common">Streptomyces kifunensis</name>
    <dbReference type="NCBI Taxonomy" id="58351"/>
    <lineage>
        <taxon>Bacteria</taxon>
        <taxon>Bacillati</taxon>
        <taxon>Actinomycetota</taxon>
        <taxon>Actinomycetes</taxon>
        <taxon>Kitasatosporales</taxon>
        <taxon>Streptomycetaceae</taxon>
        <taxon>Kitasatospora</taxon>
    </lineage>
</organism>
<gene>
    <name evidence="2" type="ORF">FHR34_007442</name>
</gene>
<comment type="caution">
    <text evidence="2">The sequence shown here is derived from an EMBL/GenBank/DDBJ whole genome shotgun (WGS) entry which is preliminary data.</text>
</comment>
<evidence type="ECO:0000313" key="2">
    <source>
        <dbReference type="EMBL" id="MBB4928345.1"/>
    </source>
</evidence>
<feature type="chain" id="PRO_5030646618" evidence="1">
    <location>
        <begin position="29"/>
        <end position="119"/>
    </location>
</feature>
<keyword evidence="3" id="KW-1185">Reference proteome</keyword>
<name>A0A7W7RAA5_KITKI</name>
<reference evidence="2 3" key="1">
    <citation type="submission" date="2020-08" db="EMBL/GenBank/DDBJ databases">
        <title>Sequencing the genomes of 1000 actinobacteria strains.</title>
        <authorList>
            <person name="Klenk H.-P."/>
        </authorList>
    </citation>
    <scope>NUCLEOTIDE SEQUENCE [LARGE SCALE GENOMIC DNA]</scope>
    <source>
        <strain evidence="2 3">DSM 41654</strain>
    </source>
</reference>
<keyword evidence="1" id="KW-0732">Signal</keyword>
<sequence>MRRKVLGTAVAATAALAAATMGGGAAYANGQSVFTQGDNVPSPTIASNTNTHCLDFYANEHNGWNWGGYRVVDNDTHVTVGGGNISALDPGESGTICGLYGQHYYIQVWGKSGYGSLSN</sequence>
<dbReference type="Proteomes" id="UP000540506">
    <property type="component" value="Unassembled WGS sequence"/>
</dbReference>
<protein>
    <submittedName>
        <fullName evidence="2">Uncharacterized protein</fullName>
    </submittedName>
</protein>
<dbReference type="EMBL" id="JACHJV010000003">
    <property type="protein sequence ID" value="MBB4928345.1"/>
    <property type="molecule type" value="Genomic_DNA"/>
</dbReference>
<dbReference type="AlphaFoldDB" id="A0A7W7RAA5"/>
<accession>A0A7W7RAA5</accession>
<dbReference type="RefSeq" id="WP_184945653.1">
    <property type="nucleotide sequence ID" value="NZ_JACHJV010000003.1"/>
</dbReference>
<feature type="signal peptide" evidence="1">
    <location>
        <begin position="1"/>
        <end position="28"/>
    </location>
</feature>
<evidence type="ECO:0000313" key="3">
    <source>
        <dbReference type="Proteomes" id="UP000540506"/>
    </source>
</evidence>
<evidence type="ECO:0000256" key="1">
    <source>
        <dbReference type="SAM" id="SignalP"/>
    </source>
</evidence>
<proteinExistence type="predicted"/>